<name>A0A811V6C7_CERCA</name>
<evidence type="ECO:0000313" key="1">
    <source>
        <dbReference type="EMBL" id="CAD7005376.1"/>
    </source>
</evidence>
<proteinExistence type="predicted"/>
<dbReference type="AlphaFoldDB" id="A0A811V6C7"/>
<reference evidence="1" key="1">
    <citation type="submission" date="2020-11" db="EMBL/GenBank/DDBJ databases">
        <authorList>
            <person name="Whitehead M."/>
        </authorList>
    </citation>
    <scope>NUCLEOTIDE SEQUENCE</scope>
    <source>
        <strain evidence="1">EGII</strain>
    </source>
</reference>
<protein>
    <submittedName>
        <fullName evidence="1">(Mediterranean fruit fly) hypothetical protein</fullName>
    </submittedName>
</protein>
<keyword evidence="2" id="KW-1185">Reference proteome</keyword>
<gene>
    <name evidence="1" type="ORF">CCAP1982_LOCUS13736</name>
</gene>
<sequence>MEYLKLDATLNELHPTIYYSLFLEFAQKFVYRHISTVPFNRLFGLQHASNTNFIIPRASRVSGNKSSNNKKNGNMRALYSPTNDQKFECVAMQLSKDFIGQSMTIGESVYDLSVMESVDKQIFHLYIHRTSYICIHIYNIRVRIILLSPNSHAIHMRQTVITSNTSGFREE</sequence>
<comment type="caution">
    <text evidence="1">The sequence shown here is derived from an EMBL/GenBank/DDBJ whole genome shotgun (WGS) entry which is preliminary data.</text>
</comment>
<dbReference type="EMBL" id="CAJHJT010000034">
    <property type="protein sequence ID" value="CAD7005376.1"/>
    <property type="molecule type" value="Genomic_DNA"/>
</dbReference>
<evidence type="ECO:0000313" key="2">
    <source>
        <dbReference type="Proteomes" id="UP000606786"/>
    </source>
</evidence>
<dbReference type="Proteomes" id="UP000606786">
    <property type="component" value="Unassembled WGS sequence"/>
</dbReference>
<organism evidence="1 2">
    <name type="scientific">Ceratitis capitata</name>
    <name type="common">Mediterranean fruit fly</name>
    <name type="synonym">Tephritis capitata</name>
    <dbReference type="NCBI Taxonomy" id="7213"/>
    <lineage>
        <taxon>Eukaryota</taxon>
        <taxon>Metazoa</taxon>
        <taxon>Ecdysozoa</taxon>
        <taxon>Arthropoda</taxon>
        <taxon>Hexapoda</taxon>
        <taxon>Insecta</taxon>
        <taxon>Pterygota</taxon>
        <taxon>Neoptera</taxon>
        <taxon>Endopterygota</taxon>
        <taxon>Diptera</taxon>
        <taxon>Brachycera</taxon>
        <taxon>Muscomorpha</taxon>
        <taxon>Tephritoidea</taxon>
        <taxon>Tephritidae</taxon>
        <taxon>Ceratitis</taxon>
        <taxon>Ceratitis</taxon>
    </lineage>
</organism>
<accession>A0A811V6C7</accession>